<dbReference type="InterPro" id="IPR032466">
    <property type="entry name" value="Metal_Hydrolase"/>
</dbReference>
<dbReference type="Gene3D" id="3.20.20.140">
    <property type="entry name" value="Metal-dependent hydrolases"/>
    <property type="match status" value="1"/>
</dbReference>
<dbReference type="AlphaFoldDB" id="A0ABD6QIM6"/>
<dbReference type="InterPro" id="IPR006680">
    <property type="entry name" value="Amidohydro-rel"/>
</dbReference>
<evidence type="ECO:0000256" key="1">
    <source>
        <dbReference type="ARBA" id="ARBA00023239"/>
    </source>
</evidence>
<dbReference type="SUPFAM" id="SSF51556">
    <property type="entry name" value="Metallo-dependent hydrolases"/>
    <property type="match status" value="1"/>
</dbReference>
<evidence type="ECO:0000313" key="4">
    <source>
        <dbReference type="Proteomes" id="UP000187001"/>
    </source>
</evidence>
<comment type="caution">
    <text evidence="3">The sequence shown here is derived from an EMBL/GenBank/DDBJ whole genome shotgun (WGS) entry which is preliminary data.</text>
</comment>
<feature type="domain" description="Amidohydrolase-related" evidence="2">
    <location>
        <begin position="107"/>
        <end position="413"/>
    </location>
</feature>
<name>A0ABD6QIM6_MYCFO</name>
<dbReference type="InterPro" id="IPR032465">
    <property type="entry name" value="ACMSD"/>
</dbReference>
<keyword evidence="1" id="KW-0456">Lyase</keyword>
<proteinExistence type="predicted"/>
<dbReference type="PANTHER" id="PTHR21240">
    <property type="entry name" value="2-AMINO-3-CARBOXYLMUCONATE-6-SEMIALDEHYDE DECARBOXYLASE"/>
    <property type="match status" value="1"/>
</dbReference>
<reference evidence="3 4" key="1">
    <citation type="submission" date="2016-07" db="EMBL/GenBank/DDBJ databases">
        <authorList>
            <person name="Sutton G."/>
            <person name="Brinkac L."/>
            <person name="Sanka R."/>
            <person name="Adams M."/>
            <person name="Lau E."/>
            <person name="Kumar A."/>
            <person name="Macaden R."/>
        </authorList>
    </citation>
    <scope>NUCLEOTIDE SEQUENCE [LARGE SCALE GENOMIC DNA]</scope>
    <source>
        <strain evidence="3 4">GA-0871</strain>
    </source>
</reference>
<evidence type="ECO:0000259" key="2">
    <source>
        <dbReference type="Pfam" id="PF04909"/>
    </source>
</evidence>
<dbReference type="Pfam" id="PF04909">
    <property type="entry name" value="Amidohydro_2"/>
    <property type="match status" value="1"/>
</dbReference>
<evidence type="ECO:0000313" key="3">
    <source>
        <dbReference type="EMBL" id="OMC39575.1"/>
    </source>
</evidence>
<dbReference type="PANTHER" id="PTHR21240:SF28">
    <property type="entry name" value="ISO-OROTATE DECARBOXYLASE (EUROFUNG)"/>
    <property type="match status" value="1"/>
</dbReference>
<accession>A0ABD6QIM6</accession>
<dbReference type="GO" id="GO:0016829">
    <property type="term" value="F:lyase activity"/>
    <property type="evidence" value="ECO:0007669"/>
    <property type="project" value="UniProtKB-KW"/>
</dbReference>
<organism evidence="3 4">
    <name type="scientific">Mycolicibacterium fortuitum</name>
    <name type="common">Mycobacterium fortuitum</name>
    <dbReference type="NCBI Taxonomy" id="1766"/>
    <lineage>
        <taxon>Bacteria</taxon>
        <taxon>Bacillati</taxon>
        <taxon>Actinomycetota</taxon>
        <taxon>Actinomycetes</taxon>
        <taxon>Mycobacteriales</taxon>
        <taxon>Mycobacteriaceae</taxon>
        <taxon>Mycolicibacterium</taxon>
    </lineage>
</organism>
<sequence>MTHAAVREVDYGLIDMDNHYYEREDSFTRHIEPAYRDQAIHLLPGGVDQFGVAQEHLTRWGIGDTPLPYLNKNLAQRTRPPGTILGVFEGRISRNDLAVTETWNPGEELPAAFEREARLKAMEQQNVEACLMVPSQALTFQEDLVDRPDVWLANVRSFNRWLEEEWGFGQDGKVFTAPMISLVDVDAAIRELEWILAAGAKAFYFKMGTVQGVSAADERFDPFWARVNESGIRPVLHIDHHGYEKIMVEGWGLGKTDGYYKRQTAAHKFLSEVWRPVHDTVGMLILLNLFGRFPNIKMIVLESGSDWVEPLMHRLDKSSKMSMDGIWSEGHGRINDMLPSDFMREHFWIAPFPEDDIVEVVRVLGEEQVLFGSDWPHSEGEAEPANYLQRLEGLSKSQIRNIMRDNGLRALGLK</sequence>
<gene>
    <name evidence="3" type="ORF">A5742_05025</name>
</gene>
<dbReference type="Proteomes" id="UP000187001">
    <property type="component" value="Unassembled WGS sequence"/>
</dbReference>
<dbReference type="EMBL" id="MBER01000116">
    <property type="protein sequence ID" value="OMC39575.1"/>
    <property type="molecule type" value="Genomic_DNA"/>
</dbReference>
<protein>
    <recommendedName>
        <fullName evidence="2">Amidohydrolase-related domain-containing protein</fullName>
    </recommendedName>
</protein>